<keyword evidence="1" id="KW-1133">Transmembrane helix</keyword>
<name>A0A9Q9FC47_ENCHE</name>
<dbReference type="AlphaFoldDB" id="A0A9Q9FC47"/>
<sequence>MQAQPGPAKQLDDSTVQQTSSKDHGQLLSDKFVQNTVSGFFFLLMAHVFLWEYENTTLGKSWNVALYTLAAVGTLGYLLWMVMKDRSGGEIKDVLKEKWVEIASMIPVAVGLMNIAKIAKNGTVPMDMGAQSFGMLAICTVVLCLQHLCKKDMSWGQVAMIIAGNIIVVAGYLTSPKKYFIPMIDLRNHRMYAGMCVFALPLLLASIMKGRAINKMVSSAVFVTTVVVSTAVSLVILTYDNLSQLKPYENSDAH</sequence>
<feature type="transmembrane region" description="Helical" evidence="1">
    <location>
        <begin position="189"/>
        <end position="208"/>
    </location>
</feature>
<dbReference type="InterPro" id="IPR012468">
    <property type="entry name" value="DUF1686"/>
</dbReference>
<accession>A0A9Q9FC47</accession>
<keyword evidence="1" id="KW-0812">Transmembrane</keyword>
<organism evidence="2 4">
    <name type="scientific">Encephalitozoon hellem</name>
    <name type="common">Microsporidian parasite</name>
    <dbReference type="NCBI Taxonomy" id="27973"/>
    <lineage>
        <taxon>Eukaryota</taxon>
        <taxon>Fungi</taxon>
        <taxon>Fungi incertae sedis</taxon>
        <taxon>Microsporidia</taxon>
        <taxon>Unikaryonidae</taxon>
        <taxon>Encephalitozoon</taxon>
    </lineage>
</organism>
<evidence type="ECO:0000313" key="2">
    <source>
        <dbReference type="EMBL" id="UTX43885.1"/>
    </source>
</evidence>
<dbReference type="EMBL" id="CP075154">
    <property type="protein sequence ID" value="UTX43885.1"/>
    <property type="molecule type" value="Genomic_DNA"/>
</dbReference>
<feature type="transmembrane region" description="Helical" evidence="1">
    <location>
        <begin position="220"/>
        <end position="239"/>
    </location>
</feature>
<dbReference type="EMBL" id="CP075157">
    <property type="protein sequence ID" value="UTX44281.1"/>
    <property type="molecule type" value="Genomic_DNA"/>
</dbReference>
<feature type="transmembrane region" description="Helical" evidence="1">
    <location>
        <begin position="155"/>
        <end position="174"/>
    </location>
</feature>
<dbReference type="Proteomes" id="UP001059546">
    <property type="component" value="Chromosome VIII"/>
</dbReference>
<proteinExistence type="predicted"/>
<feature type="transmembrane region" description="Helical" evidence="1">
    <location>
        <begin position="32"/>
        <end position="50"/>
    </location>
</feature>
<evidence type="ECO:0000313" key="3">
    <source>
        <dbReference type="EMBL" id="UTX44281.1"/>
    </source>
</evidence>
<dbReference type="Proteomes" id="UP001059546">
    <property type="component" value="Chromosome XI"/>
</dbReference>
<evidence type="ECO:0000256" key="1">
    <source>
        <dbReference type="SAM" id="Phobius"/>
    </source>
</evidence>
<reference evidence="2" key="1">
    <citation type="submission" date="2021-05" db="EMBL/GenBank/DDBJ databases">
        <title>Encephalitozoon hellem ATCC 50604 Complete Genome.</title>
        <authorList>
            <person name="Mascarenhas dos Santos A.C."/>
            <person name="Julian A.T."/>
            <person name="Pombert J.-F."/>
        </authorList>
    </citation>
    <scope>NUCLEOTIDE SEQUENCE</scope>
    <source>
        <strain evidence="2">ATCC 50604</strain>
    </source>
</reference>
<feature type="transmembrane region" description="Helical" evidence="1">
    <location>
        <begin position="128"/>
        <end position="148"/>
    </location>
</feature>
<protein>
    <submittedName>
        <fullName evidence="2">DUF1686 domain-containing protein</fullName>
    </submittedName>
</protein>
<gene>
    <name evidence="2" type="ORF">GPU96_08g16610</name>
    <name evidence="3" type="ORF">GPU96_11g20770</name>
</gene>
<feature type="transmembrane region" description="Helical" evidence="1">
    <location>
        <begin position="62"/>
        <end position="79"/>
    </location>
</feature>
<keyword evidence="1" id="KW-0472">Membrane</keyword>
<dbReference type="Pfam" id="PF07937">
    <property type="entry name" value="DUF1686"/>
    <property type="match status" value="1"/>
</dbReference>
<evidence type="ECO:0000313" key="4">
    <source>
        <dbReference type="Proteomes" id="UP001059546"/>
    </source>
</evidence>